<evidence type="ECO:0000313" key="2">
    <source>
        <dbReference type="EMBL" id="KAJ9167768.1"/>
    </source>
</evidence>
<dbReference type="Pfam" id="PF03140">
    <property type="entry name" value="DUF247"/>
    <property type="match status" value="1"/>
</dbReference>
<evidence type="ECO:0000313" key="3">
    <source>
        <dbReference type="Proteomes" id="UP001174677"/>
    </source>
</evidence>
<keyword evidence="1" id="KW-0812">Transmembrane</keyword>
<gene>
    <name evidence="2" type="ORF">P3X46_019365</name>
</gene>
<dbReference type="Proteomes" id="UP001174677">
    <property type="component" value="Chromosome 11"/>
</dbReference>
<dbReference type="EMBL" id="JARPOI010000011">
    <property type="protein sequence ID" value="KAJ9167768.1"/>
    <property type="molecule type" value="Genomic_DNA"/>
</dbReference>
<keyword evidence="1" id="KW-0472">Membrane</keyword>
<evidence type="ECO:0000256" key="1">
    <source>
        <dbReference type="SAM" id="Phobius"/>
    </source>
</evidence>
<reference evidence="2" key="1">
    <citation type="journal article" date="2023" name="Plant Biotechnol. J.">
        <title>Chromosome-level wild Hevea brasiliensis genome provides new tools for genomic-assisted breeding and valuable loci to elevate rubber yield.</title>
        <authorList>
            <person name="Cheng H."/>
            <person name="Song X."/>
            <person name="Hu Y."/>
            <person name="Wu T."/>
            <person name="Yang Q."/>
            <person name="An Z."/>
            <person name="Feng S."/>
            <person name="Deng Z."/>
            <person name="Wu W."/>
            <person name="Zeng X."/>
            <person name="Tu M."/>
            <person name="Wang X."/>
            <person name="Huang H."/>
        </authorList>
    </citation>
    <scope>NUCLEOTIDE SEQUENCE</scope>
    <source>
        <strain evidence="2">MT/VB/25A 57/8</strain>
    </source>
</reference>
<feature type="transmembrane region" description="Helical" evidence="1">
    <location>
        <begin position="431"/>
        <end position="454"/>
    </location>
</feature>
<protein>
    <submittedName>
        <fullName evidence="2">Uncharacterized protein</fullName>
    </submittedName>
</protein>
<dbReference type="PANTHER" id="PTHR31170">
    <property type="entry name" value="BNAC04G53230D PROTEIN"/>
    <property type="match status" value="1"/>
</dbReference>
<organism evidence="2 3">
    <name type="scientific">Hevea brasiliensis</name>
    <name type="common">Para rubber tree</name>
    <name type="synonym">Siphonia brasiliensis</name>
    <dbReference type="NCBI Taxonomy" id="3981"/>
    <lineage>
        <taxon>Eukaryota</taxon>
        <taxon>Viridiplantae</taxon>
        <taxon>Streptophyta</taxon>
        <taxon>Embryophyta</taxon>
        <taxon>Tracheophyta</taxon>
        <taxon>Spermatophyta</taxon>
        <taxon>Magnoliopsida</taxon>
        <taxon>eudicotyledons</taxon>
        <taxon>Gunneridae</taxon>
        <taxon>Pentapetalae</taxon>
        <taxon>rosids</taxon>
        <taxon>fabids</taxon>
        <taxon>Malpighiales</taxon>
        <taxon>Euphorbiaceae</taxon>
        <taxon>Crotonoideae</taxon>
        <taxon>Micrandreae</taxon>
        <taxon>Hevea</taxon>
    </lineage>
</organism>
<keyword evidence="3" id="KW-1185">Reference proteome</keyword>
<accession>A0ABQ9LMA7</accession>
<keyword evidence="1" id="KW-1133">Transmembrane helix</keyword>
<name>A0ABQ9LMA7_HEVBR</name>
<dbReference type="InterPro" id="IPR004158">
    <property type="entry name" value="DUF247_pln"/>
</dbReference>
<comment type="caution">
    <text evidence="2">The sequence shown here is derived from an EMBL/GenBank/DDBJ whole genome shotgun (WGS) entry which is preliminary data.</text>
</comment>
<dbReference type="PANTHER" id="PTHR31170:SF25">
    <property type="entry name" value="BNAA09G04570D PROTEIN"/>
    <property type="match status" value="1"/>
</dbReference>
<proteinExistence type="predicted"/>
<sequence length="459" mass="52404">MAETVNILIENGASSPSLGANDEWLNSIMSQGGENGNSKVQQPKFQRVPQMLRGIKPNSDCYDPMVVSIGPYHHGKPELQEMERLKITMARHFFERSKEPVKALYNKVAQVATDAKICYCESSIEGLNDEAFTQMMFLDGSFVLQFIFCPEDRIKEMKPHVEAFVMRDLFLLENQLPFSVLNSLMSSSFEEGMKSIHDFIEEIRCFPTKQASIKENIMKTVSKLWPQAQKMEPEEENNQDPQPLHLLELFYTQFSKKSSSAFPRRKNKNRRVDNWFSYRSANELKSVGIHFEPSKTASFMDVKFISTSLYGVLRLPPIHIGDLTKSLLLNLVAYEMSTDTSIVAKITSYICFMDSLVDQPEDVKELRSNGILVNFLGCDQEVADLFNEISKHLVLHRDAFEDVKDQIQSHYKNIGKRWIAEWLHTHFSSPWALLAFLGASLALVLTAIQTYLSVFPTKG</sequence>